<protein>
    <submittedName>
        <fullName evidence="1">Uncharacterized protein</fullName>
    </submittedName>
</protein>
<name>A0A1H6FTS3_9EURY</name>
<dbReference type="Proteomes" id="UP000199112">
    <property type="component" value="Unassembled WGS sequence"/>
</dbReference>
<dbReference type="RefSeq" id="WP_090506038.1">
    <property type="nucleotide sequence ID" value="NZ_FNWL01000001.1"/>
</dbReference>
<gene>
    <name evidence="1" type="ORF">SAMN04487967_1209</name>
</gene>
<accession>A0A1H6FTS3</accession>
<evidence type="ECO:0000313" key="2">
    <source>
        <dbReference type="Proteomes" id="UP000199112"/>
    </source>
</evidence>
<evidence type="ECO:0000313" key="1">
    <source>
        <dbReference type="EMBL" id="SEH13195.1"/>
    </source>
</evidence>
<organism evidence="1 2">
    <name type="scientific">Natronorubrum sediminis</name>
    <dbReference type="NCBI Taxonomy" id="640943"/>
    <lineage>
        <taxon>Archaea</taxon>
        <taxon>Methanobacteriati</taxon>
        <taxon>Methanobacteriota</taxon>
        <taxon>Stenosarchaea group</taxon>
        <taxon>Halobacteria</taxon>
        <taxon>Halobacteriales</taxon>
        <taxon>Natrialbaceae</taxon>
        <taxon>Natronorubrum</taxon>
    </lineage>
</organism>
<proteinExistence type="predicted"/>
<dbReference type="EMBL" id="FNWL01000001">
    <property type="protein sequence ID" value="SEH13195.1"/>
    <property type="molecule type" value="Genomic_DNA"/>
</dbReference>
<dbReference type="OrthoDB" id="194534at2157"/>
<reference evidence="2" key="1">
    <citation type="submission" date="2016-10" db="EMBL/GenBank/DDBJ databases">
        <authorList>
            <person name="Varghese N."/>
            <person name="Submissions S."/>
        </authorList>
    </citation>
    <scope>NUCLEOTIDE SEQUENCE [LARGE SCALE GENOMIC DNA]</scope>
    <source>
        <strain evidence="2">CGMCC 1.8981</strain>
    </source>
</reference>
<keyword evidence="2" id="KW-1185">Reference proteome</keyword>
<sequence>MLRLSRLAIAFLVIGAVLLAGPIYGFTTVSSERGVDVSTGGDSSAYLGVEPTGEEIEGNGDAATVVYLHNNVGTEFTNPDIVVDGLGNDLEVESSPDTLGPEESGEIVVECVDGIGGHDGNTVQVDVFVEEAESEAMTVSNIALEFDLEYNCHPGGGGGPGGGGPPG</sequence>
<dbReference type="AlphaFoldDB" id="A0A1H6FTS3"/>